<dbReference type="EMBL" id="BARW01008204">
    <property type="protein sequence ID" value="GAI81702.1"/>
    <property type="molecule type" value="Genomic_DNA"/>
</dbReference>
<evidence type="ECO:0000313" key="1">
    <source>
        <dbReference type="EMBL" id="GAI81702.1"/>
    </source>
</evidence>
<proteinExistence type="predicted"/>
<sequence length="45" mass="5457">MPIWGLLIRLDFNLNVPRQPIHKLNCQLEIRMRVNLKVMDIDNER</sequence>
<comment type="caution">
    <text evidence="1">The sequence shown here is derived from an EMBL/GenBank/DDBJ whole genome shotgun (WGS) entry which is preliminary data.</text>
</comment>
<protein>
    <submittedName>
        <fullName evidence="1">Uncharacterized protein</fullName>
    </submittedName>
</protein>
<gene>
    <name evidence="1" type="ORF">S12H4_16892</name>
</gene>
<reference evidence="1" key="1">
    <citation type="journal article" date="2014" name="Front. Microbiol.">
        <title>High frequency of phylogenetically diverse reductive dehalogenase-homologous genes in deep subseafloor sedimentary metagenomes.</title>
        <authorList>
            <person name="Kawai M."/>
            <person name="Futagami T."/>
            <person name="Toyoda A."/>
            <person name="Takaki Y."/>
            <person name="Nishi S."/>
            <person name="Hori S."/>
            <person name="Arai W."/>
            <person name="Tsubouchi T."/>
            <person name="Morono Y."/>
            <person name="Uchiyama I."/>
            <person name="Ito T."/>
            <person name="Fujiyama A."/>
            <person name="Inagaki F."/>
            <person name="Takami H."/>
        </authorList>
    </citation>
    <scope>NUCLEOTIDE SEQUENCE</scope>
    <source>
        <strain evidence="1">Expedition CK06-06</strain>
    </source>
</reference>
<dbReference type="AlphaFoldDB" id="X1RLR0"/>
<accession>X1RLR0</accession>
<organism evidence="1">
    <name type="scientific">marine sediment metagenome</name>
    <dbReference type="NCBI Taxonomy" id="412755"/>
    <lineage>
        <taxon>unclassified sequences</taxon>
        <taxon>metagenomes</taxon>
        <taxon>ecological metagenomes</taxon>
    </lineage>
</organism>
<name>X1RLR0_9ZZZZ</name>